<comment type="caution">
    <text evidence="2">The sequence shown here is derived from an EMBL/GenBank/DDBJ whole genome shotgun (WGS) entry which is preliminary data.</text>
</comment>
<sequence>MNHESSDLPQKSEHAENYEHTEHTEHTERTERTERTENVAYTESLKHADEPEHGQTLAPSEVGSMFSEYRRRQLNIFRERESTLELDDTAI</sequence>
<dbReference type="RefSeq" id="WP_134561306.1">
    <property type="nucleotide sequence ID" value="NZ_SOFS01000015.1"/>
</dbReference>
<evidence type="ECO:0000256" key="1">
    <source>
        <dbReference type="SAM" id="MobiDB-lite"/>
    </source>
</evidence>
<evidence type="ECO:0000313" key="2">
    <source>
        <dbReference type="EMBL" id="TFC21768.1"/>
    </source>
</evidence>
<accession>A0ABY2ISU9</accession>
<name>A0ABY2ISU9_9MICO</name>
<evidence type="ECO:0000313" key="3">
    <source>
        <dbReference type="Proteomes" id="UP000297604"/>
    </source>
</evidence>
<proteinExistence type="predicted"/>
<keyword evidence="3" id="KW-1185">Reference proteome</keyword>
<reference evidence="2 3" key="1">
    <citation type="submission" date="2019-03" db="EMBL/GenBank/DDBJ databases">
        <title>Genomics of glacier-inhabiting Cryobacterium strains.</title>
        <authorList>
            <person name="Liu Q."/>
            <person name="Xin Y.-H."/>
        </authorList>
    </citation>
    <scope>NUCLEOTIDE SEQUENCE [LARGE SCALE GENOMIC DNA]</scope>
    <source>
        <strain evidence="2 3">MDB1-5</strain>
    </source>
</reference>
<gene>
    <name evidence="2" type="ORF">E3O46_06035</name>
</gene>
<feature type="compositionally biased region" description="Basic and acidic residues" evidence="1">
    <location>
        <begin position="1"/>
        <end position="37"/>
    </location>
</feature>
<organism evidence="2 3">
    <name type="scientific">Cryobacterium glucosi</name>
    <dbReference type="NCBI Taxonomy" id="1259175"/>
    <lineage>
        <taxon>Bacteria</taxon>
        <taxon>Bacillati</taxon>
        <taxon>Actinomycetota</taxon>
        <taxon>Actinomycetes</taxon>
        <taxon>Micrococcales</taxon>
        <taxon>Microbacteriaceae</taxon>
        <taxon>Cryobacterium</taxon>
    </lineage>
</organism>
<dbReference type="EMBL" id="SOFS01000015">
    <property type="protein sequence ID" value="TFC21768.1"/>
    <property type="molecule type" value="Genomic_DNA"/>
</dbReference>
<protein>
    <submittedName>
        <fullName evidence="2">Uncharacterized protein</fullName>
    </submittedName>
</protein>
<feature type="compositionally biased region" description="Basic and acidic residues" evidence="1">
    <location>
        <begin position="44"/>
        <end position="53"/>
    </location>
</feature>
<feature type="region of interest" description="Disordered" evidence="1">
    <location>
        <begin position="1"/>
        <end position="66"/>
    </location>
</feature>
<dbReference type="Proteomes" id="UP000297604">
    <property type="component" value="Unassembled WGS sequence"/>
</dbReference>